<feature type="compositionally biased region" description="Basic residues" evidence="1">
    <location>
        <begin position="141"/>
        <end position="152"/>
    </location>
</feature>
<dbReference type="Proteomes" id="UP000838412">
    <property type="component" value="Unassembled WGS sequence"/>
</dbReference>
<dbReference type="AlphaFoldDB" id="A0A8S4MP28"/>
<feature type="compositionally biased region" description="Polar residues" evidence="1">
    <location>
        <begin position="126"/>
        <end position="140"/>
    </location>
</feature>
<evidence type="ECO:0000313" key="2">
    <source>
        <dbReference type="EMBL" id="CAH1277295.1"/>
    </source>
</evidence>
<keyword evidence="3" id="KW-1185">Reference proteome</keyword>
<reference evidence="2" key="1">
    <citation type="submission" date="2022-01" db="EMBL/GenBank/DDBJ databases">
        <authorList>
            <person name="Braso-Vives M."/>
        </authorList>
    </citation>
    <scope>NUCLEOTIDE SEQUENCE</scope>
</reference>
<name>A0A8S4MP28_BRALA</name>
<dbReference type="EMBL" id="CAKMNS010000244">
    <property type="protein sequence ID" value="CAH1277295.1"/>
    <property type="molecule type" value="Genomic_DNA"/>
</dbReference>
<protein>
    <submittedName>
        <fullName evidence="2">Hypp9549 protein</fullName>
    </submittedName>
</protein>
<comment type="caution">
    <text evidence="2">The sequence shown here is derived from an EMBL/GenBank/DDBJ whole genome shotgun (WGS) entry which is preliminary data.</text>
</comment>
<sequence>MVPPELAGRHGCHIANTTTGECTCLDYVWRGSGFHKCKHVQAARLRHDAADREDEKARVVSFLRHRERLQPRGQKQQAHLSIDDDEVFDTYCQQHDLQQRAPQPSRVRLERGRPAPLHQKRPLRRINTSDSHQQRVPSRSRQVKGGKPRRPSRLTPANRRNIDPPETDEIACVCGIEEEDDQVFVNCDLCGRWSHIECFNLSSDVTQFVCFE</sequence>
<accession>A0A8S4MP28</accession>
<dbReference type="InterPro" id="IPR013083">
    <property type="entry name" value="Znf_RING/FYVE/PHD"/>
</dbReference>
<dbReference type="InterPro" id="IPR011011">
    <property type="entry name" value="Znf_FYVE_PHD"/>
</dbReference>
<feature type="non-terminal residue" evidence="2">
    <location>
        <position position="212"/>
    </location>
</feature>
<evidence type="ECO:0000256" key="1">
    <source>
        <dbReference type="SAM" id="MobiDB-lite"/>
    </source>
</evidence>
<proteinExistence type="predicted"/>
<dbReference type="OrthoDB" id="413122at2759"/>
<dbReference type="Gene3D" id="3.30.40.10">
    <property type="entry name" value="Zinc/RING finger domain, C3HC4 (zinc finger)"/>
    <property type="match status" value="1"/>
</dbReference>
<organism evidence="2 3">
    <name type="scientific">Branchiostoma lanceolatum</name>
    <name type="common">Common lancelet</name>
    <name type="synonym">Amphioxus lanceolatum</name>
    <dbReference type="NCBI Taxonomy" id="7740"/>
    <lineage>
        <taxon>Eukaryota</taxon>
        <taxon>Metazoa</taxon>
        <taxon>Chordata</taxon>
        <taxon>Cephalochordata</taxon>
        <taxon>Leptocardii</taxon>
        <taxon>Amphioxiformes</taxon>
        <taxon>Branchiostomatidae</taxon>
        <taxon>Branchiostoma</taxon>
    </lineage>
</organism>
<gene>
    <name evidence="2" type="primary">Hypp9549</name>
    <name evidence="2" type="ORF">BLAG_LOCUS26112</name>
</gene>
<evidence type="ECO:0000313" key="3">
    <source>
        <dbReference type="Proteomes" id="UP000838412"/>
    </source>
</evidence>
<dbReference type="SUPFAM" id="SSF57903">
    <property type="entry name" value="FYVE/PHD zinc finger"/>
    <property type="match status" value="1"/>
</dbReference>
<feature type="region of interest" description="Disordered" evidence="1">
    <location>
        <begin position="95"/>
        <end position="163"/>
    </location>
</feature>